<organism evidence="2 3">
    <name type="scientific">Myroides marinus</name>
    <dbReference type="NCBI Taxonomy" id="703342"/>
    <lineage>
        <taxon>Bacteria</taxon>
        <taxon>Pseudomonadati</taxon>
        <taxon>Bacteroidota</taxon>
        <taxon>Flavobacteriia</taxon>
        <taxon>Flavobacteriales</taxon>
        <taxon>Flavobacteriaceae</taxon>
        <taxon>Myroides</taxon>
    </lineage>
</organism>
<evidence type="ECO:0000313" key="3">
    <source>
        <dbReference type="Proteomes" id="UP000183077"/>
    </source>
</evidence>
<evidence type="ECO:0000313" key="2">
    <source>
        <dbReference type="EMBL" id="SEI71744.1"/>
    </source>
</evidence>
<protein>
    <recommendedName>
        <fullName evidence="4">DUF4198 domain-containing protein</fullName>
    </recommendedName>
</protein>
<name>A0A1H6T0V6_9FLAO</name>
<dbReference type="RefSeq" id="WP_074745020.1">
    <property type="nucleotide sequence ID" value="NZ_FNYS01000003.1"/>
</dbReference>
<evidence type="ECO:0000256" key="1">
    <source>
        <dbReference type="SAM" id="SignalP"/>
    </source>
</evidence>
<dbReference type="EMBL" id="FNYS01000003">
    <property type="protein sequence ID" value="SEI71744.1"/>
    <property type="molecule type" value="Genomic_DNA"/>
</dbReference>
<reference evidence="2 3" key="1">
    <citation type="submission" date="2016-10" db="EMBL/GenBank/DDBJ databases">
        <authorList>
            <person name="de Groot N.N."/>
        </authorList>
    </citation>
    <scope>NUCLEOTIDE SEQUENCE [LARGE SCALE GENOMIC DNA]</scope>
    <source>
        <strain evidence="2 3">DSM 23048</strain>
    </source>
</reference>
<dbReference type="GeneID" id="82256340"/>
<feature type="chain" id="PRO_5010190847" description="DUF4198 domain-containing protein" evidence="1">
    <location>
        <begin position="20"/>
        <end position="253"/>
    </location>
</feature>
<sequence>MKGFLLFIIGLFSVMSSYAKCGNNGLYVFPKEKNIKQNSIFILEGYADSQGVITKLNKEYPIYLQSGDKKVQLEVVETHKGQFELTQAILKPETELEAGLEYTLYIGGDEHIQNVLTRYNSSPITYKVLSEKDLTSPEVVGQPKVLRKEYIIAGCGPESFVEFSNPAKDDSELLVKTTVKSLNTGKKTTYYLQPTKDKIEVGFGMCSGAFRFNDGDNYEVEFFFMDSAGNIADTKVDKIRFTKPKVKHFGPPY</sequence>
<gene>
    <name evidence="2" type="ORF">SAMN04488018_103214</name>
</gene>
<keyword evidence="1" id="KW-0732">Signal</keyword>
<evidence type="ECO:0008006" key="4">
    <source>
        <dbReference type="Google" id="ProtNLM"/>
    </source>
</evidence>
<proteinExistence type="predicted"/>
<accession>A0A1H6T0V6</accession>
<feature type="signal peptide" evidence="1">
    <location>
        <begin position="1"/>
        <end position="19"/>
    </location>
</feature>
<dbReference type="AlphaFoldDB" id="A0A1H6T0V6"/>
<dbReference type="Proteomes" id="UP000183077">
    <property type="component" value="Unassembled WGS sequence"/>
</dbReference>